<dbReference type="OrthoDB" id="5204833at2759"/>
<dbReference type="STRING" id="1283841.A0A084R188"/>
<feature type="compositionally biased region" description="Polar residues" evidence="1">
    <location>
        <begin position="221"/>
        <end position="246"/>
    </location>
</feature>
<dbReference type="AlphaFoldDB" id="A0A084R188"/>
<dbReference type="Proteomes" id="UP000028524">
    <property type="component" value="Unassembled WGS sequence"/>
</dbReference>
<name>A0A084R188_STAC4</name>
<feature type="compositionally biased region" description="Polar residues" evidence="1">
    <location>
        <begin position="360"/>
        <end position="372"/>
    </location>
</feature>
<dbReference type="HOGENOM" id="CLU_015328_0_0_1"/>
<dbReference type="EMBL" id="KL659312">
    <property type="protein sequence ID" value="KFA69973.1"/>
    <property type="molecule type" value="Genomic_DNA"/>
</dbReference>
<feature type="compositionally biased region" description="Polar residues" evidence="1">
    <location>
        <begin position="319"/>
        <end position="332"/>
    </location>
</feature>
<organism evidence="2 3">
    <name type="scientific">Stachybotrys chlorohalonatus (strain IBT 40285)</name>
    <dbReference type="NCBI Taxonomy" id="1283841"/>
    <lineage>
        <taxon>Eukaryota</taxon>
        <taxon>Fungi</taxon>
        <taxon>Dikarya</taxon>
        <taxon>Ascomycota</taxon>
        <taxon>Pezizomycotina</taxon>
        <taxon>Sordariomycetes</taxon>
        <taxon>Hypocreomycetidae</taxon>
        <taxon>Hypocreales</taxon>
        <taxon>Stachybotryaceae</taxon>
        <taxon>Stachybotrys</taxon>
    </lineage>
</organism>
<feature type="compositionally biased region" description="Polar residues" evidence="1">
    <location>
        <begin position="42"/>
        <end position="56"/>
    </location>
</feature>
<feature type="region of interest" description="Disordered" evidence="1">
    <location>
        <begin position="1"/>
        <end position="84"/>
    </location>
</feature>
<accession>A0A084R188</accession>
<keyword evidence="3" id="KW-1185">Reference proteome</keyword>
<feature type="region of interest" description="Disordered" evidence="1">
    <location>
        <begin position="414"/>
        <end position="481"/>
    </location>
</feature>
<feature type="compositionally biased region" description="Polar residues" evidence="1">
    <location>
        <begin position="681"/>
        <end position="690"/>
    </location>
</feature>
<evidence type="ECO:0000313" key="2">
    <source>
        <dbReference type="EMBL" id="KFA69973.1"/>
    </source>
</evidence>
<gene>
    <name evidence="2" type="ORF">S40285_02046</name>
</gene>
<dbReference type="OMA" id="GHASAWR"/>
<proteinExistence type="predicted"/>
<evidence type="ECO:0008006" key="4">
    <source>
        <dbReference type="Google" id="ProtNLM"/>
    </source>
</evidence>
<feature type="region of interest" description="Disordered" evidence="1">
    <location>
        <begin position="291"/>
        <end position="373"/>
    </location>
</feature>
<feature type="compositionally biased region" description="Low complexity" evidence="1">
    <location>
        <begin position="671"/>
        <end position="680"/>
    </location>
</feature>
<feature type="compositionally biased region" description="Polar residues" evidence="1">
    <location>
        <begin position="22"/>
        <end position="35"/>
    </location>
</feature>
<feature type="region of interest" description="Disordered" evidence="1">
    <location>
        <begin position="192"/>
        <end position="246"/>
    </location>
</feature>
<feature type="compositionally biased region" description="Basic and acidic residues" evidence="1">
    <location>
        <begin position="148"/>
        <end position="162"/>
    </location>
</feature>
<evidence type="ECO:0000313" key="3">
    <source>
        <dbReference type="Proteomes" id="UP000028524"/>
    </source>
</evidence>
<evidence type="ECO:0000256" key="1">
    <source>
        <dbReference type="SAM" id="MobiDB-lite"/>
    </source>
</evidence>
<sequence>MSPPRRRSARLATSVKGKSKPELSSVSEYNETPSKLSRHSHMISSSPTEKPSTPASSAIKPPHSEMHPTKAHPTAGPSSPGLWLGFADIKRAGLNSTPSKGSTPQSSAFTFRVAREAADTQLSSDAQRMMDELREQAAIIKADLVAQREADGSTGDVQDRRIAKPKGKSGRFSAVHMAEFKKMDSIENHPSAWRAQNGRFTPVKSGLKRSPSKAELDGTPKSGSKYSPTKADATTPTTQMKSGLKRSSTVANLDMAMESPSPKKAVTTMSPLKYHGNTEDVQLSTKRFRARLEDDASSARPASQDGSSIPQPKFGQLPRSHSTLSRLMSPTKASLGHIGSPGKPTVSLVPSPSREANFGSLKSSATTPNLASPSRVAELKRRIISPRSFHKVKSILRGQKSTDADAKSAIPQRAALGSQTPAPVPSERLLPAGPLTTPRRKLSKHVSFTPDTNRIEDLQKSPSPRKGGLFKTRSTSNLDEAPLPTMDAVLAEAATNDVVYPDLSSLQRRMQAKSPQCEKQDTSAPGTFTFRSDHTIKFGAASTKFGASPGQSSIRHVRGSLSPSKMPGAFPDVGLGSSHPNKENKSPVASKLLFGVPHGMSNKKRHRAREEEDDLERHAKKRKNEDVPEGHIVLNARPVDAKVGDASKTLQRGKTFDRTPKKPLGRPPSRTPSRASSQTPVRATSSATPNTKKHVLSLSRLNMLARPKNRA</sequence>
<protein>
    <recommendedName>
        <fullName evidence="4">Erythromycin esterase</fullName>
    </recommendedName>
</protein>
<feature type="region of interest" description="Disordered" evidence="1">
    <location>
        <begin position="542"/>
        <end position="711"/>
    </location>
</feature>
<reference evidence="2 3" key="1">
    <citation type="journal article" date="2014" name="BMC Genomics">
        <title>Comparative genome sequencing reveals chemotype-specific gene clusters in the toxigenic black mold Stachybotrys.</title>
        <authorList>
            <person name="Semeiks J."/>
            <person name="Borek D."/>
            <person name="Otwinowski Z."/>
            <person name="Grishin N.V."/>
        </authorList>
    </citation>
    <scope>NUCLEOTIDE SEQUENCE [LARGE SCALE GENOMIC DNA]</scope>
    <source>
        <strain evidence="2 3">IBT 40285</strain>
    </source>
</reference>
<feature type="region of interest" description="Disordered" evidence="1">
    <location>
        <begin position="148"/>
        <end position="170"/>
    </location>
</feature>
<dbReference type="InParanoid" id="A0A084R188"/>
<feature type="compositionally biased region" description="Polar residues" evidence="1">
    <location>
        <begin position="300"/>
        <end position="310"/>
    </location>
</feature>